<proteinExistence type="predicted"/>
<accession>A0A8J6AP03</accession>
<protein>
    <submittedName>
        <fullName evidence="2">Putative homeobox protein NANOG2</fullName>
    </submittedName>
</protein>
<evidence type="ECO:0000313" key="2">
    <source>
        <dbReference type="EMBL" id="KAG8520720.1"/>
    </source>
</evidence>
<name>A0A8J6AP03_GALPY</name>
<evidence type="ECO:0000256" key="1">
    <source>
        <dbReference type="SAM" id="MobiDB-lite"/>
    </source>
</evidence>
<sequence>MTAPESLPAWGGQPWAGPAWGGQPWAGQPWDPPAWTPPFPGSGEDPLPPLLQLQQSLSFSDLEATLDICGENPNMVPPPAKYFNAPQIVDLLPGCPTSVQSEDV</sequence>
<comment type="caution">
    <text evidence="2">The sequence shown here is derived from an EMBL/GenBank/DDBJ whole genome shotgun (WGS) entry which is preliminary data.</text>
</comment>
<gene>
    <name evidence="2" type="ORF">J0S82_008162</name>
</gene>
<keyword evidence="2" id="KW-0238">DNA-binding</keyword>
<feature type="compositionally biased region" description="Low complexity" evidence="1">
    <location>
        <begin position="8"/>
        <end position="29"/>
    </location>
</feature>
<dbReference type="Proteomes" id="UP000700334">
    <property type="component" value="Unassembled WGS sequence"/>
</dbReference>
<evidence type="ECO:0000313" key="3">
    <source>
        <dbReference type="Proteomes" id="UP000700334"/>
    </source>
</evidence>
<keyword evidence="2" id="KW-0371">Homeobox</keyword>
<dbReference type="AlphaFoldDB" id="A0A8J6AP03"/>
<dbReference type="EMBL" id="JAGFMF010011522">
    <property type="protein sequence ID" value="KAG8520720.1"/>
    <property type="molecule type" value="Genomic_DNA"/>
</dbReference>
<feature type="compositionally biased region" description="Pro residues" evidence="1">
    <location>
        <begin position="30"/>
        <end position="40"/>
    </location>
</feature>
<reference evidence="2" key="1">
    <citation type="journal article" date="2021" name="Evol. Appl.">
        <title>The genome of the Pyrenean desman and the effects of bottlenecks and inbreeding on the genomic landscape of an endangered species.</title>
        <authorList>
            <person name="Escoda L."/>
            <person name="Castresana J."/>
        </authorList>
    </citation>
    <scope>NUCLEOTIDE SEQUENCE</scope>
    <source>
        <strain evidence="2">IBE-C5619</strain>
    </source>
</reference>
<keyword evidence="3" id="KW-1185">Reference proteome</keyword>
<organism evidence="2 3">
    <name type="scientific">Galemys pyrenaicus</name>
    <name type="common">Iberian desman</name>
    <name type="synonym">Pyrenean desman</name>
    <dbReference type="NCBI Taxonomy" id="202257"/>
    <lineage>
        <taxon>Eukaryota</taxon>
        <taxon>Metazoa</taxon>
        <taxon>Chordata</taxon>
        <taxon>Craniata</taxon>
        <taxon>Vertebrata</taxon>
        <taxon>Euteleostomi</taxon>
        <taxon>Mammalia</taxon>
        <taxon>Eutheria</taxon>
        <taxon>Laurasiatheria</taxon>
        <taxon>Eulipotyphla</taxon>
        <taxon>Talpidae</taxon>
        <taxon>Galemys</taxon>
    </lineage>
</organism>
<feature type="region of interest" description="Disordered" evidence="1">
    <location>
        <begin position="1"/>
        <end position="47"/>
    </location>
</feature>
<dbReference type="GO" id="GO:0003677">
    <property type="term" value="F:DNA binding"/>
    <property type="evidence" value="ECO:0007669"/>
    <property type="project" value="UniProtKB-KW"/>
</dbReference>